<name>A0A239STF9_9STRE</name>
<dbReference type="eggNOG" id="COG1705">
    <property type="taxonomic scope" value="Bacteria"/>
</dbReference>
<reference evidence="4 5" key="1">
    <citation type="submission" date="2017-06" db="EMBL/GenBank/DDBJ databases">
        <authorList>
            <consortium name="Pathogen Informatics"/>
        </authorList>
    </citation>
    <scope>NUCLEOTIDE SEQUENCE [LARGE SCALE GENOMIC DNA]</scope>
    <source>
        <strain evidence="4 5">NCTC13788</strain>
    </source>
</reference>
<accession>A0A239STF9</accession>
<dbReference type="InterPro" id="IPR002901">
    <property type="entry name" value="MGlyc_endo_b_GlcNAc-like_dom"/>
</dbReference>
<dbReference type="PRINTS" id="PR01002">
    <property type="entry name" value="FLGFLGJ"/>
</dbReference>
<evidence type="ECO:0000256" key="2">
    <source>
        <dbReference type="ARBA" id="ARBA00022801"/>
    </source>
</evidence>
<comment type="similarity">
    <text evidence="1">Belongs to the glycosyl hydrolase 73 family.</text>
</comment>
<dbReference type="InterPro" id="IPR051056">
    <property type="entry name" value="Glycosyl_Hydrolase_73"/>
</dbReference>
<gene>
    <name evidence="4" type="ORF">SAMEA4412692_01106</name>
</gene>
<evidence type="ECO:0000259" key="3">
    <source>
        <dbReference type="SMART" id="SM00047"/>
    </source>
</evidence>
<dbReference type="PANTHER" id="PTHR33308">
    <property type="entry name" value="PEPTIDOGLYCAN HYDROLASE FLGJ"/>
    <property type="match status" value="1"/>
</dbReference>
<organism evidence="4 5">
    <name type="scientific">Streptococcus merionis</name>
    <dbReference type="NCBI Taxonomy" id="400065"/>
    <lineage>
        <taxon>Bacteria</taxon>
        <taxon>Bacillati</taxon>
        <taxon>Bacillota</taxon>
        <taxon>Bacilli</taxon>
        <taxon>Lactobacillales</taxon>
        <taxon>Streptococcaceae</taxon>
        <taxon>Streptococcus</taxon>
    </lineage>
</organism>
<dbReference type="Gene3D" id="1.10.530.10">
    <property type="match status" value="1"/>
</dbReference>
<evidence type="ECO:0000313" key="4">
    <source>
        <dbReference type="EMBL" id="SNU88532.1"/>
    </source>
</evidence>
<sequence length="216" mass="24829">MVKKRKTFRFNQSKKKRKRRLKPVIKRRLKMLAVLVTLLFLGLWIRRNLMMQAEQKAFAKADRSAFVEIVGKTAEDLAHQHDLYASVMVAQAILESDWGQSQLTKEANNLFGIKGDYWGQFYEIETAEDDGTGNLYTVVARFRKYPTYHASLKDNANLLSKGLAGAPDFYVGAWKSQTGSYQEATDYLQGRYATDTSYASKLNALIEQYDLTRFDR</sequence>
<dbReference type="SMART" id="SM00047">
    <property type="entry name" value="LYZ2"/>
    <property type="match status" value="1"/>
</dbReference>
<keyword evidence="2 4" id="KW-0378">Hydrolase</keyword>
<keyword evidence="5" id="KW-1185">Reference proteome</keyword>
<proteinExistence type="inferred from homology"/>
<evidence type="ECO:0000256" key="1">
    <source>
        <dbReference type="ARBA" id="ARBA00010266"/>
    </source>
</evidence>
<dbReference type="STRING" id="1123308.GCA_000380085_00870"/>
<dbReference type="GO" id="GO:0004040">
    <property type="term" value="F:amidase activity"/>
    <property type="evidence" value="ECO:0007669"/>
    <property type="project" value="InterPro"/>
</dbReference>
<dbReference type="PANTHER" id="PTHR33308:SF9">
    <property type="entry name" value="PEPTIDOGLYCAN HYDROLASE FLGJ"/>
    <property type="match status" value="1"/>
</dbReference>
<dbReference type="Proteomes" id="UP000215185">
    <property type="component" value="Chromosome 1"/>
</dbReference>
<dbReference type="EMBL" id="LT906439">
    <property type="protein sequence ID" value="SNU88532.1"/>
    <property type="molecule type" value="Genomic_DNA"/>
</dbReference>
<dbReference type="Gene3D" id="4.10.80.30">
    <property type="entry name" value="DNA polymerase, domain 6"/>
    <property type="match status" value="1"/>
</dbReference>
<dbReference type="KEGG" id="smen:SAMEA4412692_1106"/>
<evidence type="ECO:0000313" key="5">
    <source>
        <dbReference type="Proteomes" id="UP000215185"/>
    </source>
</evidence>
<dbReference type="AlphaFoldDB" id="A0A239STF9"/>
<dbReference type="RefSeq" id="WP_231869656.1">
    <property type="nucleotide sequence ID" value="NZ_LT906439.1"/>
</dbReference>
<protein>
    <submittedName>
        <fullName evidence="4">Peptidoglycan hydrolase</fullName>
    </submittedName>
</protein>
<dbReference type="Pfam" id="PF01832">
    <property type="entry name" value="Glucosaminidase"/>
    <property type="match status" value="1"/>
</dbReference>
<feature type="domain" description="Mannosyl-glycoprotein endo-beta-N-acetylglucosamidase-like" evidence="3">
    <location>
        <begin position="53"/>
        <end position="215"/>
    </location>
</feature>